<feature type="transmembrane region" description="Helical" evidence="1">
    <location>
        <begin position="244"/>
        <end position="265"/>
    </location>
</feature>
<organism evidence="2 3">
    <name type="scientific">Massilia cellulosiltytica</name>
    <dbReference type="NCBI Taxonomy" id="2683234"/>
    <lineage>
        <taxon>Bacteria</taxon>
        <taxon>Pseudomonadati</taxon>
        <taxon>Pseudomonadota</taxon>
        <taxon>Betaproteobacteria</taxon>
        <taxon>Burkholderiales</taxon>
        <taxon>Oxalobacteraceae</taxon>
        <taxon>Telluria group</taxon>
        <taxon>Massilia</taxon>
    </lineage>
</organism>
<keyword evidence="1" id="KW-1133">Transmembrane helix</keyword>
<evidence type="ECO:0000313" key="3">
    <source>
        <dbReference type="Proteomes" id="UP000443353"/>
    </source>
</evidence>
<keyword evidence="1" id="KW-0812">Transmembrane</keyword>
<sequence>MKPIRPKTPRYGVPLSTCSSQDSDSVKMATTAHWRAVGRRFAAGRGRGVVADIEPRYLQRDRHSSPRNRHWSHGCAGRLGRERGRGYLAASITPWRSMMVPSSAFLAVRGAGIAHASAARALRWATTLWFLVTVAGQLVFAAYIVALYGGALLRGHSGQWNTVMTHGHVDGDPAGNAATIAHVLVAALVMCSGALQLVPRLRARAPAFHRWNGRFYLGAAVVAGVTGIYMVWWRGAVGDVVQHLGTSLNGVVVVACAALALQRIVAGDVAAHRRWALRLFLAVGGVWFFRVGLMFWLALNRGPAGFDADTFRGPFLSFLAFAQFLLPLAVLELYLYCRARGGAFRQWGMAFVMSGLALATGAGVVVATAGMWLPHM</sequence>
<evidence type="ECO:0000256" key="1">
    <source>
        <dbReference type="SAM" id="Phobius"/>
    </source>
</evidence>
<accession>A0A7X3FZQ7</accession>
<feature type="transmembrane region" description="Helical" evidence="1">
    <location>
        <begin position="173"/>
        <end position="195"/>
    </location>
</feature>
<feature type="transmembrane region" description="Helical" evidence="1">
    <location>
        <begin position="215"/>
        <end position="232"/>
    </location>
</feature>
<keyword evidence="3" id="KW-1185">Reference proteome</keyword>
<evidence type="ECO:0000313" key="2">
    <source>
        <dbReference type="EMBL" id="MVW60952.1"/>
    </source>
</evidence>
<protein>
    <submittedName>
        <fullName evidence="2">DUF2306 domain-containing protein</fullName>
    </submittedName>
</protein>
<reference evidence="2 3" key="1">
    <citation type="submission" date="2019-12" db="EMBL/GenBank/DDBJ databases">
        <authorList>
            <person name="Li C."/>
            <person name="Zhao J."/>
        </authorList>
    </citation>
    <scope>NUCLEOTIDE SEQUENCE [LARGE SCALE GENOMIC DNA]</scope>
    <source>
        <strain evidence="2 3">NEAU-DD11</strain>
    </source>
</reference>
<proteinExistence type="predicted"/>
<comment type="caution">
    <text evidence="2">The sequence shown here is derived from an EMBL/GenBank/DDBJ whole genome shotgun (WGS) entry which is preliminary data.</text>
</comment>
<dbReference type="EMBL" id="WSES01000004">
    <property type="protein sequence ID" value="MVW60952.1"/>
    <property type="molecule type" value="Genomic_DNA"/>
</dbReference>
<gene>
    <name evidence="2" type="ORF">GPY61_13540</name>
</gene>
<dbReference type="AlphaFoldDB" id="A0A7X3FZQ7"/>
<keyword evidence="1" id="KW-0472">Membrane</keyword>
<feature type="transmembrane region" description="Helical" evidence="1">
    <location>
        <begin position="277"/>
        <end position="298"/>
    </location>
</feature>
<dbReference type="Pfam" id="PF10067">
    <property type="entry name" value="DUF2306"/>
    <property type="match status" value="1"/>
</dbReference>
<feature type="transmembrane region" description="Helical" evidence="1">
    <location>
        <begin position="349"/>
        <end position="373"/>
    </location>
</feature>
<name>A0A7X3FZQ7_9BURK</name>
<feature type="transmembrane region" description="Helical" evidence="1">
    <location>
        <begin position="318"/>
        <end position="337"/>
    </location>
</feature>
<feature type="transmembrane region" description="Helical" evidence="1">
    <location>
        <begin position="128"/>
        <end position="153"/>
    </location>
</feature>
<dbReference type="InterPro" id="IPR018750">
    <property type="entry name" value="DUF2306_membrane"/>
</dbReference>
<dbReference type="Proteomes" id="UP000443353">
    <property type="component" value="Unassembled WGS sequence"/>
</dbReference>